<dbReference type="Pfam" id="PF07715">
    <property type="entry name" value="Plug"/>
    <property type="match status" value="1"/>
</dbReference>
<evidence type="ECO:0000256" key="6">
    <source>
        <dbReference type="ARBA" id="ARBA00023004"/>
    </source>
</evidence>
<keyword evidence="7" id="KW-0406">Ion transport</keyword>
<dbReference type="Proteomes" id="UP000666369">
    <property type="component" value="Unassembled WGS sequence"/>
</dbReference>
<keyword evidence="4" id="KW-0410">Iron transport</keyword>
<dbReference type="SUPFAM" id="SSF56935">
    <property type="entry name" value="Porins"/>
    <property type="match status" value="1"/>
</dbReference>
<keyword evidence="3 11" id="KW-1134">Transmembrane beta strand</keyword>
<keyword evidence="16" id="KW-1185">Reference proteome</keyword>
<keyword evidence="2 11" id="KW-0813">Transport</keyword>
<evidence type="ECO:0000256" key="5">
    <source>
        <dbReference type="ARBA" id="ARBA00022692"/>
    </source>
</evidence>
<evidence type="ECO:0000256" key="11">
    <source>
        <dbReference type="PROSITE-ProRule" id="PRU01360"/>
    </source>
</evidence>
<comment type="caution">
    <text evidence="15">The sequence shown here is derived from an EMBL/GenBank/DDBJ whole genome shotgun (WGS) entry which is preliminary data.</text>
</comment>
<dbReference type="EMBL" id="JAADJT010000005">
    <property type="protein sequence ID" value="NGZ85200.1"/>
    <property type="molecule type" value="Genomic_DNA"/>
</dbReference>
<feature type="domain" description="TonB-dependent receptor plug" evidence="14">
    <location>
        <begin position="2"/>
        <end position="106"/>
    </location>
</feature>
<dbReference type="PANTHER" id="PTHR32552">
    <property type="entry name" value="FERRICHROME IRON RECEPTOR-RELATED"/>
    <property type="match status" value="1"/>
</dbReference>
<evidence type="ECO:0000313" key="15">
    <source>
        <dbReference type="EMBL" id="NGZ85200.1"/>
    </source>
</evidence>
<reference evidence="16" key="1">
    <citation type="submission" date="2023-07" db="EMBL/GenBank/DDBJ databases">
        <title>Duganella aceri sp. nov., isolated from tree sap.</title>
        <authorList>
            <person name="Kim I.S."/>
        </authorList>
    </citation>
    <scope>NUCLEOTIDE SEQUENCE [LARGE SCALE GENOMIC DNA]</scope>
    <source>
        <strain evidence="16">SAP-35</strain>
    </source>
</reference>
<evidence type="ECO:0000256" key="7">
    <source>
        <dbReference type="ARBA" id="ARBA00023065"/>
    </source>
</evidence>
<dbReference type="InterPro" id="IPR000531">
    <property type="entry name" value="Beta-barrel_TonB"/>
</dbReference>
<evidence type="ECO:0000256" key="2">
    <source>
        <dbReference type="ARBA" id="ARBA00022448"/>
    </source>
</evidence>
<evidence type="ECO:0000256" key="3">
    <source>
        <dbReference type="ARBA" id="ARBA00022452"/>
    </source>
</evidence>
<comment type="subcellular location">
    <subcellularLocation>
        <location evidence="1 11">Cell outer membrane</location>
        <topology evidence="1 11">Multi-pass membrane protein</topology>
    </subcellularLocation>
</comment>
<dbReference type="InterPro" id="IPR036942">
    <property type="entry name" value="Beta-barrel_TonB_sf"/>
</dbReference>
<feature type="domain" description="TonB-dependent receptor-like beta-barrel" evidence="13">
    <location>
        <begin position="234"/>
        <end position="664"/>
    </location>
</feature>
<keyword evidence="5 11" id="KW-0812">Transmembrane</keyword>
<evidence type="ECO:0000256" key="8">
    <source>
        <dbReference type="ARBA" id="ARBA00023077"/>
    </source>
</evidence>
<sequence>MQDVPVAVSTVDARAIENQQIVDFSDLTRVSPALTINQNPNNNNISLRGVGTFAYSPGIESAVSVIVDDVPVIQQLQAFSNLSDVERVEVLRGPQGTLFGKNSSAGLINIVTKSSAEALEGHAQLTLTSDHERRVEAGLSGPLSEQLGYRINAYAGQRDGEIRNLANGTDLNGDTNKGVRLRLDFNPSTTLRGRLIADYSKRNIEGPVTTLLAVPAGASQQNKAPLAPALAGIQPGPDNRNVRMDDPGFSNTENSSLSGTLNWKLEDHTLTSVSTYQKWNYRFLTDYDGSTVDLLAALTSGARHGGVTQGGPSNAHMLTQELRLTSNGEGVFNYLGGLYYSNSKIERSFIRGPVLSVANWKALAGNESMAAFAQADYKLTSATRINAGLRLNRETIDVDYTNSVPATPVNYVGTHRDDAATGKLALQHDLAKAVMIYASYATGYKGAGYDISTGFDASRVRLPVAPETSKAYELGVKSRFLQNRLQVNATVFDTDYDDFQAQSSRLDPVTNLTQNALTNVGKLRTRGVELEVTGKPINTLLLESSVGYVDAVIKDYPRANCYPGQTVAQGCVVIGNASVQDLAGKHLANAPRWKLNLGGTYNFPLGESGYSGVANLNYQYQSAVNFDLLNNPLLEQKGYGIVNGSIALNDPSHSFKVTLYVNNLFDKTYASFIGDNYNFYSGSHVLTQTLARNSQRYVGLRVKYEF</sequence>
<keyword evidence="6" id="KW-0408">Iron</keyword>
<keyword evidence="15" id="KW-0675">Receptor</keyword>
<dbReference type="InterPro" id="IPR012910">
    <property type="entry name" value="Plug_dom"/>
</dbReference>
<proteinExistence type="inferred from homology"/>
<evidence type="ECO:0000313" key="16">
    <source>
        <dbReference type="Proteomes" id="UP000666369"/>
    </source>
</evidence>
<dbReference type="PROSITE" id="PS52016">
    <property type="entry name" value="TONB_DEPENDENT_REC_3"/>
    <property type="match status" value="1"/>
</dbReference>
<organism evidence="15 16">
    <name type="scientific">Duganella aceris</name>
    <dbReference type="NCBI Taxonomy" id="2703883"/>
    <lineage>
        <taxon>Bacteria</taxon>
        <taxon>Pseudomonadati</taxon>
        <taxon>Pseudomonadota</taxon>
        <taxon>Betaproteobacteria</taxon>
        <taxon>Burkholderiales</taxon>
        <taxon>Oxalobacteraceae</taxon>
        <taxon>Telluria group</taxon>
        <taxon>Duganella</taxon>
    </lineage>
</organism>
<keyword evidence="9 11" id="KW-0472">Membrane</keyword>
<evidence type="ECO:0000259" key="13">
    <source>
        <dbReference type="Pfam" id="PF00593"/>
    </source>
</evidence>
<keyword evidence="10 11" id="KW-0998">Cell outer membrane</keyword>
<evidence type="ECO:0000256" key="12">
    <source>
        <dbReference type="RuleBase" id="RU003357"/>
    </source>
</evidence>
<dbReference type="CDD" id="cd01347">
    <property type="entry name" value="ligand_gated_channel"/>
    <property type="match status" value="1"/>
</dbReference>
<evidence type="ECO:0000259" key="14">
    <source>
        <dbReference type="Pfam" id="PF07715"/>
    </source>
</evidence>
<evidence type="ECO:0000256" key="9">
    <source>
        <dbReference type="ARBA" id="ARBA00023136"/>
    </source>
</evidence>
<name>A0ABX0FL49_9BURK</name>
<dbReference type="Gene3D" id="2.40.170.20">
    <property type="entry name" value="TonB-dependent receptor, beta-barrel domain"/>
    <property type="match status" value="1"/>
</dbReference>
<gene>
    <name evidence="15" type="ORF">GW587_13160</name>
</gene>
<evidence type="ECO:0000256" key="4">
    <source>
        <dbReference type="ARBA" id="ARBA00022496"/>
    </source>
</evidence>
<evidence type="ECO:0000256" key="1">
    <source>
        <dbReference type="ARBA" id="ARBA00004571"/>
    </source>
</evidence>
<keyword evidence="8 12" id="KW-0798">TonB box</keyword>
<accession>A0ABX0FL49</accession>
<dbReference type="PANTHER" id="PTHR32552:SF81">
    <property type="entry name" value="TONB-DEPENDENT OUTER MEMBRANE RECEPTOR"/>
    <property type="match status" value="1"/>
</dbReference>
<evidence type="ECO:0000256" key="10">
    <source>
        <dbReference type="ARBA" id="ARBA00023237"/>
    </source>
</evidence>
<dbReference type="Pfam" id="PF00593">
    <property type="entry name" value="TonB_dep_Rec_b-barrel"/>
    <property type="match status" value="1"/>
</dbReference>
<protein>
    <submittedName>
        <fullName evidence="15">TonB-dependent receptor</fullName>
    </submittedName>
</protein>
<dbReference type="InterPro" id="IPR039426">
    <property type="entry name" value="TonB-dep_rcpt-like"/>
</dbReference>
<comment type="similarity">
    <text evidence="11 12">Belongs to the TonB-dependent receptor family.</text>
</comment>